<comment type="caution">
    <text evidence="7">The sequence shown here is derived from an EMBL/GenBank/DDBJ whole genome shotgun (WGS) entry which is preliminary data.</text>
</comment>
<dbReference type="GO" id="GO:0005886">
    <property type="term" value="C:plasma membrane"/>
    <property type="evidence" value="ECO:0007669"/>
    <property type="project" value="UniProtKB-SubCell"/>
</dbReference>
<proteinExistence type="predicted"/>
<name>A0A4Q7M1G8_9MICO</name>
<feature type="transmembrane region" description="Helical" evidence="6">
    <location>
        <begin position="43"/>
        <end position="67"/>
    </location>
</feature>
<feature type="transmembrane region" description="Helical" evidence="6">
    <location>
        <begin position="184"/>
        <end position="207"/>
    </location>
</feature>
<keyword evidence="4 6" id="KW-1133">Transmembrane helix</keyword>
<feature type="transmembrane region" description="Helical" evidence="6">
    <location>
        <begin position="79"/>
        <end position="97"/>
    </location>
</feature>
<evidence type="ECO:0000313" key="7">
    <source>
        <dbReference type="EMBL" id="RZS60228.1"/>
    </source>
</evidence>
<evidence type="ECO:0000256" key="1">
    <source>
        <dbReference type="ARBA" id="ARBA00004651"/>
    </source>
</evidence>
<dbReference type="PANTHER" id="PTHR30086:SF20">
    <property type="entry name" value="ARGININE EXPORTER PROTEIN ARGO-RELATED"/>
    <property type="match status" value="1"/>
</dbReference>
<dbReference type="PANTHER" id="PTHR30086">
    <property type="entry name" value="ARGININE EXPORTER PROTEIN ARGO"/>
    <property type="match status" value="1"/>
</dbReference>
<feature type="transmembrane region" description="Helical" evidence="6">
    <location>
        <begin position="152"/>
        <end position="172"/>
    </location>
</feature>
<keyword evidence="2" id="KW-1003">Cell membrane</keyword>
<protein>
    <submittedName>
        <fullName evidence="7">L-lysine exporter family protein LysE/ArgO</fullName>
    </submittedName>
</protein>
<dbReference type="GO" id="GO:0015171">
    <property type="term" value="F:amino acid transmembrane transporter activity"/>
    <property type="evidence" value="ECO:0007669"/>
    <property type="project" value="TreeGrafter"/>
</dbReference>
<gene>
    <name evidence="7" type="ORF">EV386_0480</name>
</gene>
<evidence type="ECO:0000256" key="4">
    <source>
        <dbReference type="ARBA" id="ARBA00022989"/>
    </source>
</evidence>
<keyword evidence="5 6" id="KW-0472">Membrane</keyword>
<feature type="transmembrane region" description="Helical" evidence="6">
    <location>
        <begin position="6"/>
        <end position="31"/>
    </location>
</feature>
<feature type="transmembrane region" description="Helical" evidence="6">
    <location>
        <begin position="109"/>
        <end position="132"/>
    </location>
</feature>
<sequence length="210" mass="21251">MLTSPALLAAGSGLGFGLSLIVAIGAQNLFVLRQGLRREHIGAVVAVCSLSDVVLITAGVGGAGALIRAVPWLGGTLRWGGAAFLLAYAALAGRRALTASGGALRADDAGIRAGLGPVVATAAALTWLNPHVYLDTLVLMGSVASGLGERRWWFAVGAVVASFVWFTGLGYGARLLRPLFARPVAWRALDGGVAVVMTALAVGLLVAPSA</sequence>
<evidence type="ECO:0000256" key="5">
    <source>
        <dbReference type="ARBA" id="ARBA00023136"/>
    </source>
</evidence>
<dbReference type="InterPro" id="IPR001123">
    <property type="entry name" value="LeuE-type"/>
</dbReference>
<reference evidence="7 8" key="1">
    <citation type="submission" date="2019-02" db="EMBL/GenBank/DDBJ databases">
        <title>Sequencing the genomes of 1000 actinobacteria strains.</title>
        <authorList>
            <person name="Klenk H.-P."/>
        </authorList>
    </citation>
    <scope>NUCLEOTIDE SEQUENCE [LARGE SCALE GENOMIC DNA]</scope>
    <source>
        <strain evidence="7 8">DSM 16932</strain>
    </source>
</reference>
<dbReference type="EMBL" id="SGWX01000001">
    <property type="protein sequence ID" value="RZS60228.1"/>
    <property type="molecule type" value="Genomic_DNA"/>
</dbReference>
<evidence type="ECO:0000256" key="3">
    <source>
        <dbReference type="ARBA" id="ARBA00022692"/>
    </source>
</evidence>
<accession>A0A4Q7M1G8</accession>
<dbReference type="RefSeq" id="WP_130411981.1">
    <property type="nucleotide sequence ID" value="NZ_SGWX01000001.1"/>
</dbReference>
<dbReference type="AlphaFoldDB" id="A0A4Q7M1G8"/>
<evidence type="ECO:0000256" key="6">
    <source>
        <dbReference type="SAM" id="Phobius"/>
    </source>
</evidence>
<evidence type="ECO:0000313" key="8">
    <source>
        <dbReference type="Proteomes" id="UP000293852"/>
    </source>
</evidence>
<keyword evidence="8" id="KW-1185">Reference proteome</keyword>
<keyword evidence="3 6" id="KW-0812">Transmembrane</keyword>
<comment type="subcellular location">
    <subcellularLocation>
        <location evidence="1">Cell membrane</location>
        <topology evidence="1">Multi-pass membrane protein</topology>
    </subcellularLocation>
</comment>
<evidence type="ECO:0000256" key="2">
    <source>
        <dbReference type="ARBA" id="ARBA00022475"/>
    </source>
</evidence>
<dbReference type="Pfam" id="PF01810">
    <property type="entry name" value="LysE"/>
    <property type="match status" value="1"/>
</dbReference>
<dbReference type="OrthoDB" id="5638726at2"/>
<organism evidence="7 8">
    <name type="scientific">Xylanimonas ulmi</name>
    <dbReference type="NCBI Taxonomy" id="228973"/>
    <lineage>
        <taxon>Bacteria</taxon>
        <taxon>Bacillati</taxon>
        <taxon>Actinomycetota</taxon>
        <taxon>Actinomycetes</taxon>
        <taxon>Micrococcales</taxon>
        <taxon>Promicromonosporaceae</taxon>
        <taxon>Xylanimonas</taxon>
    </lineage>
</organism>
<dbReference type="Proteomes" id="UP000293852">
    <property type="component" value="Unassembled WGS sequence"/>
</dbReference>